<reference evidence="10 11" key="1">
    <citation type="submission" date="2017-04" db="EMBL/GenBank/DDBJ databases">
        <title>Haemophilus influenzae in COPD genome sequencing project.</title>
        <authorList>
            <person name="Murphy T.F."/>
            <person name="Kong Y."/>
            <person name="Nadendla S."/>
            <person name="Tettelin H."/>
            <person name="Pettigrew M."/>
        </authorList>
    </citation>
    <scope>NUCLEOTIDE SEQUENCE [LARGE SCALE GENOMIC DNA]</scope>
    <source>
        <strain evidence="8 11">39P1H1</strain>
        <strain evidence="9 10">56P127H1</strain>
    </source>
</reference>
<dbReference type="AlphaFoldDB" id="A0A2S9RPJ3"/>
<dbReference type="EMBL" id="NEBD01000053">
    <property type="protein sequence ID" value="PRJ22697.1"/>
    <property type="molecule type" value="Genomic_DNA"/>
</dbReference>
<dbReference type="GO" id="GO:0009247">
    <property type="term" value="P:glycolipid biosynthetic process"/>
    <property type="evidence" value="ECO:0007669"/>
    <property type="project" value="UniProtKB-ARBA"/>
</dbReference>
<proteinExistence type="predicted"/>
<feature type="transmembrane region" description="Helical" evidence="7">
    <location>
        <begin position="28"/>
        <end position="50"/>
    </location>
</feature>
<evidence type="ECO:0000256" key="2">
    <source>
        <dbReference type="ARBA" id="ARBA00022475"/>
    </source>
</evidence>
<dbReference type="CDD" id="cd07984">
    <property type="entry name" value="LPLAT_LABLAT-like"/>
    <property type="match status" value="1"/>
</dbReference>
<keyword evidence="7" id="KW-0812">Transmembrane</keyword>
<sequence>MISKQNEQHWAKQKERGSRFFLSITRWVVQYCPLWLIRFFTFWVVLYFYLTSRHGRKNIAEYQQNLTAHFPHIQLGFAPIFRQFLAFGEAITDRFAVWQRQICYDDLVIDDSENLYAEIDAGGRGQILLCSHFGNIEICRALSNNEYHKEFKLNTLVHSKNAEVFNHALYEAGAGALPLIQVEDLNAEKMLELSECLERGEWIAIAADRVPIRGDRIQKVDFLGKSAAFPEGAWLLASLLKAPINTIFSIKENGRYRLKLRHFSPPITGRGNVRQENIYVAMQRYADVLAKECAENPLQWFNFYDFWHSYSD</sequence>
<evidence type="ECO:0000313" key="10">
    <source>
        <dbReference type="Proteomes" id="UP000238532"/>
    </source>
</evidence>
<gene>
    <name evidence="8" type="ORF">BV056_00535</name>
    <name evidence="9" type="ORF">BV102_01810</name>
</gene>
<keyword evidence="2" id="KW-1003">Cell membrane</keyword>
<keyword evidence="4 9" id="KW-0808">Transferase</keyword>
<evidence type="ECO:0000313" key="8">
    <source>
        <dbReference type="EMBL" id="PRJ22697.1"/>
    </source>
</evidence>
<keyword evidence="6 9" id="KW-0012">Acyltransferase</keyword>
<dbReference type="RefSeq" id="WP_231625688.1">
    <property type="nucleotide sequence ID" value="NZ_CP135761.1"/>
</dbReference>
<dbReference type="Proteomes" id="UP000238532">
    <property type="component" value="Unassembled WGS sequence"/>
</dbReference>
<comment type="caution">
    <text evidence="9">The sequence shown here is derived from an EMBL/GenBank/DDBJ whole genome shotgun (WGS) entry which is preliminary data.</text>
</comment>
<dbReference type="PANTHER" id="PTHR30606">
    <property type="entry name" value="LIPID A BIOSYNTHESIS LAUROYL ACYLTRANSFERASE"/>
    <property type="match status" value="1"/>
</dbReference>
<comment type="subcellular location">
    <subcellularLocation>
        <location evidence="1">Cell inner membrane</location>
    </subcellularLocation>
</comment>
<keyword evidence="5 7" id="KW-0472">Membrane</keyword>
<evidence type="ECO:0000256" key="1">
    <source>
        <dbReference type="ARBA" id="ARBA00004533"/>
    </source>
</evidence>
<dbReference type="PIRSF" id="PIRSF028561">
    <property type="entry name" value="Ac_Trasf"/>
    <property type="match status" value="1"/>
</dbReference>
<name>A0A2S9RPJ3_HAEIF</name>
<keyword evidence="3" id="KW-0997">Cell inner membrane</keyword>
<dbReference type="PANTHER" id="PTHR30606:SF9">
    <property type="entry name" value="LIPID A BIOSYNTHESIS LAUROYLTRANSFERASE"/>
    <property type="match status" value="1"/>
</dbReference>
<evidence type="ECO:0000256" key="3">
    <source>
        <dbReference type="ARBA" id="ARBA00022519"/>
    </source>
</evidence>
<evidence type="ECO:0000313" key="11">
    <source>
        <dbReference type="Proteomes" id="UP000238753"/>
    </source>
</evidence>
<evidence type="ECO:0000256" key="7">
    <source>
        <dbReference type="SAM" id="Phobius"/>
    </source>
</evidence>
<dbReference type="Pfam" id="PF03279">
    <property type="entry name" value="Lip_A_acyltrans"/>
    <property type="match status" value="1"/>
</dbReference>
<protein>
    <submittedName>
        <fullName evidence="9">Lipid A biosynthesis lauroyl acyltransferase</fullName>
    </submittedName>
</protein>
<evidence type="ECO:0000313" key="9">
    <source>
        <dbReference type="EMBL" id="PRJ60410.1"/>
    </source>
</evidence>
<evidence type="ECO:0000256" key="5">
    <source>
        <dbReference type="ARBA" id="ARBA00023136"/>
    </source>
</evidence>
<dbReference type="GO" id="GO:0005886">
    <property type="term" value="C:plasma membrane"/>
    <property type="evidence" value="ECO:0007669"/>
    <property type="project" value="UniProtKB-SubCell"/>
</dbReference>
<evidence type="ECO:0000256" key="4">
    <source>
        <dbReference type="ARBA" id="ARBA00022679"/>
    </source>
</evidence>
<keyword evidence="7" id="KW-1133">Transmembrane helix</keyword>
<organism evidence="9 10">
    <name type="scientific">Haemophilus influenzae</name>
    <dbReference type="NCBI Taxonomy" id="727"/>
    <lineage>
        <taxon>Bacteria</taxon>
        <taxon>Pseudomonadati</taxon>
        <taxon>Pseudomonadota</taxon>
        <taxon>Gammaproteobacteria</taxon>
        <taxon>Pasteurellales</taxon>
        <taxon>Pasteurellaceae</taxon>
        <taxon>Haemophilus</taxon>
    </lineage>
</organism>
<evidence type="ECO:0000256" key="6">
    <source>
        <dbReference type="ARBA" id="ARBA00023315"/>
    </source>
</evidence>
<dbReference type="InterPro" id="IPR014548">
    <property type="entry name" value="Ac_Trasf"/>
</dbReference>
<dbReference type="InterPro" id="IPR004960">
    <property type="entry name" value="LipA_acyltrans"/>
</dbReference>
<dbReference type="EMBL" id="NEBY01000221">
    <property type="protein sequence ID" value="PRJ60410.1"/>
    <property type="molecule type" value="Genomic_DNA"/>
</dbReference>
<accession>A0A2S9RPJ3</accession>
<dbReference type="GO" id="GO:0016746">
    <property type="term" value="F:acyltransferase activity"/>
    <property type="evidence" value="ECO:0007669"/>
    <property type="project" value="UniProtKB-KW"/>
</dbReference>